<evidence type="ECO:0000256" key="12">
    <source>
        <dbReference type="ARBA" id="ARBA00038489"/>
    </source>
</evidence>
<dbReference type="EMBL" id="QBMN01000088">
    <property type="protein sequence ID" value="PZO39462.1"/>
    <property type="molecule type" value="Genomic_DNA"/>
</dbReference>
<dbReference type="FunFam" id="3.40.30.10:FF:000122">
    <property type="entry name" value="Peroxiredoxin Q chloroplastic"/>
    <property type="match status" value="1"/>
</dbReference>
<evidence type="ECO:0000256" key="1">
    <source>
        <dbReference type="ARBA" id="ARBA00003330"/>
    </source>
</evidence>
<dbReference type="GO" id="GO:0045454">
    <property type="term" value="P:cell redox homeostasis"/>
    <property type="evidence" value="ECO:0007669"/>
    <property type="project" value="TreeGrafter"/>
</dbReference>
<evidence type="ECO:0000256" key="16">
    <source>
        <dbReference type="PIRSR" id="PIRSR000239-1"/>
    </source>
</evidence>
<comment type="catalytic activity">
    <reaction evidence="14">
        <text>a hydroperoxide + [thioredoxin]-dithiol = an alcohol + [thioredoxin]-disulfide + H2O</text>
        <dbReference type="Rhea" id="RHEA:62620"/>
        <dbReference type="Rhea" id="RHEA-COMP:10698"/>
        <dbReference type="Rhea" id="RHEA-COMP:10700"/>
        <dbReference type="ChEBI" id="CHEBI:15377"/>
        <dbReference type="ChEBI" id="CHEBI:29950"/>
        <dbReference type="ChEBI" id="CHEBI:30879"/>
        <dbReference type="ChEBI" id="CHEBI:35924"/>
        <dbReference type="ChEBI" id="CHEBI:50058"/>
        <dbReference type="EC" id="1.11.1.24"/>
    </reaction>
</comment>
<comment type="similarity">
    <text evidence="12">Belongs to the peroxiredoxin family. BCP/PrxQ subfamily.</text>
</comment>
<keyword evidence="9" id="KW-1015">Disulfide bond</keyword>
<comment type="subcellular location">
    <subcellularLocation>
        <location evidence="15">Thylakoid</location>
    </subcellularLocation>
</comment>
<evidence type="ECO:0000256" key="6">
    <source>
        <dbReference type="ARBA" id="ARBA00022946"/>
    </source>
</evidence>
<organism evidence="18 19">
    <name type="scientific">Shackletoniella antarctica</name>
    <dbReference type="NCBI Taxonomy" id="268115"/>
    <lineage>
        <taxon>Bacteria</taxon>
        <taxon>Bacillati</taxon>
        <taxon>Cyanobacteriota</taxon>
        <taxon>Cyanophyceae</taxon>
        <taxon>Oculatellales</taxon>
        <taxon>Oculatellaceae</taxon>
        <taxon>Shackletoniella</taxon>
    </lineage>
</organism>
<dbReference type="InterPro" id="IPR024706">
    <property type="entry name" value="Peroxiredoxin_AhpC-typ"/>
</dbReference>
<dbReference type="PROSITE" id="PS51352">
    <property type="entry name" value="THIOREDOXIN_2"/>
    <property type="match status" value="1"/>
</dbReference>
<dbReference type="InterPro" id="IPR013766">
    <property type="entry name" value="Thioredoxin_domain"/>
</dbReference>
<protein>
    <recommendedName>
        <fullName evidence="3">thioredoxin-dependent peroxiredoxin</fullName>
        <ecNumber evidence="3">1.11.1.24</ecNumber>
    </recommendedName>
    <alternativeName>
        <fullName evidence="13">Bacterioferritin comigratory protein</fullName>
    </alternativeName>
    <alternativeName>
        <fullName evidence="11">Thioredoxin peroxidase</fullName>
    </alternativeName>
</protein>
<dbReference type="GO" id="GO:0009579">
    <property type="term" value="C:thylakoid"/>
    <property type="evidence" value="ECO:0007669"/>
    <property type="project" value="UniProtKB-SubCell"/>
</dbReference>
<dbReference type="InterPro" id="IPR050924">
    <property type="entry name" value="Peroxiredoxin_BCP/PrxQ"/>
</dbReference>
<keyword evidence="7" id="KW-0560">Oxidoreductase</keyword>
<dbReference type="InterPro" id="IPR036249">
    <property type="entry name" value="Thioredoxin-like_sf"/>
</dbReference>
<keyword evidence="6" id="KW-0809">Transit peptide</keyword>
<dbReference type="GO" id="GO:0034599">
    <property type="term" value="P:cellular response to oxidative stress"/>
    <property type="evidence" value="ECO:0007669"/>
    <property type="project" value="TreeGrafter"/>
</dbReference>
<dbReference type="Gene3D" id="3.40.30.10">
    <property type="entry name" value="Glutaredoxin"/>
    <property type="match status" value="1"/>
</dbReference>
<evidence type="ECO:0000313" key="19">
    <source>
        <dbReference type="Proteomes" id="UP000249081"/>
    </source>
</evidence>
<comment type="subunit">
    <text evidence="2">Monomer.</text>
</comment>
<evidence type="ECO:0000259" key="17">
    <source>
        <dbReference type="PROSITE" id="PS51352"/>
    </source>
</evidence>
<evidence type="ECO:0000256" key="11">
    <source>
        <dbReference type="ARBA" id="ARBA00032824"/>
    </source>
</evidence>
<comment type="caution">
    <text evidence="18">The sequence shown here is derived from an EMBL/GenBank/DDBJ whole genome shotgun (WGS) entry which is preliminary data.</text>
</comment>
<reference evidence="19" key="1">
    <citation type="submission" date="2018-04" db="EMBL/GenBank/DDBJ databases">
        <authorList>
            <person name="Cornet L."/>
        </authorList>
    </citation>
    <scope>NUCLEOTIDE SEQUENCE [LARGE SCALE GENOMIC DNA]</scope>
</reference>
<evidence type="ECO:0000256" key="10">
    <source>
        <dbReference type="ARBA" id="ARBA00023284"/>
    </source>
</evidence>
<dbReference type="Proteomes" id="UP000249081">
    <property type="component" value="Unassembled WGS sequence"/>
</dbReference>
<keyword evidence="5" id="KW-0049">Antioxidant</keyword>
<dbReference type="SUPFAM" id="SSF52833">
    <property type="entry name" value="Thioredoxin-like"/>
    <property type="match status" value="1"/>
</dbReference>
<dbReference type="PIRSF" id="PIRSF000239">
    <property type="entry name" value="AHPC"/>
    <property type="match status" value="1"/>
</dbReference>
<evidence type="ECO:0000256" key="7">
    <source>
        <dbReference type="ARBA" id="ARBA00023002"/>
    </source>
</evidence>
<dbReference type="GO" id="GO:0005737">
    <property type="term" value="C:cytoplasm"/>
    <property type="evidence" value="ECO:0007669"/>
    <property type="project" value="TreeGrafter"/>
</dbReference>
<evidence type="ECO:0000313" key="18">
    <source>
        <dbReference type="EMBL" id="PZO39462.1"/>
    </source>
</evidence>
<keyword evidence="10" id="KW-0676">Redox-active center</keyword>
<keyword evidence="4" id="KW-0575">Peroxidase</keyword>
<dbReference type="EC" id="1.11.1.24" evidence="3"/>
<keyword evidence="8" id="KW-0793">Thylakoid</keyword>
<evidence type="ECO:0000256" key="9">
    <source>
        <dbReference type="ARBA" id="ARBA00023157"/>
    </source>
</evidence>
<evidence type="ECO:0000256" key="13">
    <source>
        <dbReference type="ARBA" id="ARBA00041373"/>
    </source>
</evidence>
<dbReference type="PANTHER" id="PTHR42801:SF4">
    <property type="entry name" value="AHPC_TSA FAMILY PROTEIN"/>
    <property type="match status" value="1"/>
</dbReference>
<proteinExistence type="inferred from homology"/>
<evidence type="ECO:0000256" key="15">
    <source>
        <dbReference type="ARBA" id="ARBA00060385"/>
    </source>
</evidence>
<evidence type="ECO:0000256" key="3">
    <source>
        <dbReference type="ARBA" id="ARBA00013017"/>
    </source>
</evidence>
<evidence type="ECO:0000256" key="5">
    <source>
        <dbReference type="ARBA" id="ARBA00022862"/>
    </source>
</evidence>
<evidence type="ECO:0000256" key="14">
    <source>
        <dbReference type="ARBA" id="ARBA00049091"/>
    </source>
</evidence>
<dbReference type="PANTHER" id="PTHR42801">
    <property type="entry name" value="THIOREDOXIN-DEPENDENT PEROXIDE REDUCTASE"/>
    <property type="match status" value="1"/>
</dbReference>
<accession>A0A2W4W4R6</accession>
<reference evidence="18 19" key="2">
    <citation type="submission" date="2018-06" db="EMBL/GenBank/DDBJ databases">
        <title>Metagenomic assembly of (sub)arctic Cyanobacteria and their associated microbiome from non-axenic cultures.</title>
        <authorList>
            <person name="Baurain D."/>
        </authorList>
    </citation>
    <scope>NUCLEOTIDE SEQUENCE [LARGE SCALE GENOMIC DNA]</scope>
    <source>
        <strain evidence="18">ULC041bin1</strain>
    </source>
</reference>
<comment type="function">
    <text evidence="1">Thiol-specific peroxidase that catalyzes the reduction of hydrogen peroxide and organic hydroperoxides to water and alcohols, respectively. Plays a role in cell protection against oxidative stress by detoxifying peroxides and as sensor of hydrogen peroxide-mediated signaling events.</text>
</comment>
<dbReference type="InterPro" id="IPR000866">
    <property type="entry name" value="AhpC/TSA"/>
</dbReference>
<name>A0A2W4W4R6_9CYAN</name>
<dbReference type="CDD" id="cd03017">
    <property type="entry name" value="PRX_BCP"/>
    <property type="match status" value="1"/>
</dbReference>
<evidence type="ECO:0000256" key="8">
    <source>
        <dbReference type="ARBA" id="ARBA00023078"/>
    </source>
</evidence>
<sequence>MAIKVGDAAPDFTLPNQAGKSVSLSSFRSQKAVVLYFYPKDDTPGCTVESCSFRDRYEDFLAAGAEVIGISSDSPDSHRAFASKHNLPFTLVSDMGSAVRKAYGVPATLGLLPGRVTYVIDKAGTVRHVFNSQFNPQGHVTEALGMLKDLQAA</sequence>
<gene>
    <name evidence="18" type="ORF">DCF17_13225</name>
</gene>
<dbReference type="GO" id="GO:0008379">
    <property type="term" value="F:thioredoxin peroxidase activity"/>
    <property type="evidence" value="ECO:0007669"/>
    <property type="project" value="TreeGrafter"/>
</dbReference>
<feature type="domain" description="Thioredoxin" evidence="17">
    <location>
        <begin position="3"/>
        <end position="152"/>
    </location>
</feature>
<feature type="active site" description="Cysteine sulfenic acid (-SOH) intermediate; for peroxidase activity" evidence="16">
    <location>
        <position position="46"/>
    </location>
</feature>
<dbReference type="Pfam" id="PF00578">
    <property type="entry name" value="AhpC-TSA"/>
    <property type="match status" value="1"/>
</dbReference>
<dbReference type="AlphaFoldDB" id="A0A2W4W4R6"/>
<evidence type="ECO:0000256" key="2">
    <source>
        <dbReference type="ARBA" id="ARBA00011245"/>
    </source>
</evidence>
<evidence type="ECO:0000256" key="4">
    <source>
        <dbReference type="ARBA" id="ARBA00022559"/>
    </source>
</evidence>